<dbReference type="GO" id="GO:0004803">
    <property type="term" value="F:transposase activity"/>
    <property type="evidence" value="ECO:0007669"/>
    <property type="project" value="InterPro"/>
</dbReference>
<evidence type="ECO:0000259" key="2">
    <source>
        <dbReference type="Pfam" id="PF04986"/>
    </source>
</evidence>
<evidence type="ECO:0000313" key="3">
    <source>
        <dbReference type="EMBL" id="VAW82460.1"/>
    </source>
</evidence>
<proteinExistence type="predicted"/>
<dbReference type="Pfam" id="PF04986">
    <property type="entry name" value="Y2_Tnp"/>
    <property type="match status" value="1"/>
</dbReference>
<dbReference type="GO" id="GO:0003677">
    <property type="term" value="F:DNA binding"/>
    <property type="evidence" value="ECO:0007669"/>
    <property type="project" value="InterPro"/>
</dbReference>
<gene>
    <name evidence="3" type="ORF">MNBD_GAMMA13-1130</name>
</gene>
<feature type="region of interest" description="Disordered" evidence="1">
    <location>
        <begin position="309"/>
        <end position="337"/>
    </location>
</feature>
<accession>A0A3B0Z0G7</accession>
<dbReference type="GO" id="GO:0006313">
    <property type="term" value="P:DNA transposition"/>
    <property type="evidence" value="ECO:0007669"/>
    <property type="project" value="InterPro"/>
</dbReference>
<dbReference type="InterPro" id="IPR007069">
    <property type="entry name" value="Transposase_32"/>
</dbReference>
<feature type="domain" description="Transposase IS801/IS1294" evidence="2">
    <location>
        <begin position="77"/>
        <end position="301"/>
    </location>
</feature>
<name>A0A3B0Z0G7_9ZZZZ</name>
<sequence>MTEVQSRLLRQWVLSFPYQLRFLFTSRPAIMGRVLSIVYRTIATHLIKVALAHPCARGIRAPMHINAGLTKKTARTGAVILVQRFGSALNLNIHFHMLFLDGVYADHPDGAAQFRWVKAPTGHDLTKLAHTIAQRIGRFLERQGLLERDAENSYLAGDAEDDGLLNQLLEHSITYRIAVGPQQGCKVFTLQTLPACDPGDQFGDTPGKVAGFSLHAGVATKAHERSKLERLCRYISRPTISEKRLSLTRGGNVRYQLKTPYCDGTTHVIFEPLDFIARLAALVPRPRVNLTRFHGVFAPNSKHRALVTPAKRGKGNKSQAHNETEERTPVERFAGNPTHQCASLI</sequence>
<evidence type="ECO:0000256" key="1">
    <source>
        <dbReference type="SAM" id="MobiDB-lite"/>
    </source>
</evidence>
<reference evidence="3" key="1">
    <citation type="submission" date="2018-06" db="EMBL/GenBank/DDBJ databases">
        <authorList>
            <person name="Zhirakovskaya E."/>
        </authorList>
    </citation>
    <scope>NUCLEOTIDE SEQUENCE</scope>
</reference>
<dbReference type="AlphaFoldDB" id="A0A3B0Z0G7"/>
<organism evidence="3">
    <name type="scientific">hydrothermal vent metagenome</name>
    <dbReference type="NCBI Taxonomy" id="652676"/>
    <lineage>
        <taxon>unclassified sequences</taxon>
        <taxon>metagenomes</taxon>
        <taxon>ecological metagenomes</taxon>
    </lineage>
</organism>
<protein>
    <submittedName>
        <fullName evidence="3">Mobile element protein</fullName>
    </submittedName>
</protein>
<dbReference type="EMBL" id="UOFK01000320">
    <property type="protein sequence ID" value="VAW82460.1"/>
    <property type="molecule type" value="Genomic_DNA"/>
</dbReference>
<feature type="compositionally biased region" description="Basic and acidic residues" evidence="1">
    <location>
        <begin position="320"/>
        <end position="330"/>
    </location>
</feature>